<organism evidence="2 3">
    <name type="scientific">Natronococcus occultus SP4</name>
    <dbReference type="NCBI Taxonomy" id="694430"/>
    <lineage>
        <taxon>Archaea</taxon>
        <taxon>Methanobacteriati</taxon>
        <taxon>Methanobacteriota</taxon>
        <taxon>Stenosarchaea group</taxon>
        <taxon>Halobacteria</taxon>
        <taxon>Halobacteriales</taxon>
        <taxon>Natrialbaceae</taxon>
        <taxon>Natronococcus</taxon>
    </lineage>
</organism>
<gene>
    <name evidence="2" type="ORF">Natoc_0481</name>
</gene>
<dbReference type="AlphaFoldDB" id="L0JW80"/>
<name>L0JW80_9EURY</name>
<accession>L0JW80</accession>
<protein>
    <submittedName>
        <fullName evidence="2">Uncharacterized protein</fullName>
    </submittedName>
</protein>
<dbReference type="GeneID" id="14405509"/>
<keyword evidence="1" id="KW-0812">Transmembrane</keyword>
<dbReference type="OrthoDB" id="383118at2157"/>
<evidence type="ECO:0000313" key="3">
    <source>
        <dbReference type="Proteomes" id="UP000010878"/>
    </source>
</evidence>
<proteinExistence type="predicted"/>
<sequence>MSLVSFGGSLAGIASGSLLASIVPFGVTAVVLSMLAVFMIAMLILAVTPLLSENRSAQLGTVSSEDRATIETNEAD</sequence>
<reference evidence="2 3" key="1">
    <citation type="submission" date="2012-11" db="EMBL/GenBank/DDBJ databases">
        <title>FINISHED of Natronococcus occultus SP4, DSM 3396.</title>
        <authorList>
            <consortium name="DOE Joint Genome Institute"/>
            <person name="Eisen J."/>
            <person name="Huntemann M."/>
            <person name="Wei C.-L."/>
            <person name="Han J."/>
            <person name="Detter J.C."/>
            <person name="Han C."/>
            <person name="Tapia R."/>
            <person name="Chen A."/>
            <person name="Kyrpides N."/>
            <person name="Mavromatis K."/>
            <person name="Markowitz V."/>
            <person name="Szeto E."/>
            <person name="Ivanova N."/>
            <person name="Mikhailova N."/>
            <person name="Ovchinnikova G."/>
            <person name="Pagani I."/>
            <person name="Pati A."/>
            <person name="Goodwin L."/>
            <person name="Nordberg H.P."/>
            <person name="Cantor M.N."/>
            <person name="Hua S.X."/>
            <person name="Woyke T."/>
            <person name="Eisen J."/>
            <person name="Klenk H.-P."/>
            <person name="Klenk H.-P."/>
        </authorList>
    </citation>
    <scope>NUCLEOTIDE SEQUENCE [LARGE SCALE GENOMIC DNA]</scope>
    <source>
        <strain evidence="2 3">SP4</strain>
    </source>
</reference>
<dbReference type="HOGENOM" id="CLU_2646024_0_0_2"/>
<dbReference type="RefSeq" id="WP_015319800.1">
    <property type="nucleotide sequence ID" value="NC_019974.1"/>
</dbReference>
<evidence type="ECO:0000313" key="2">
    <source>
        <dbReference type="EMBL" id="AGB36344.1"/>
    </source>
</evidence>
<keyword evidence="1" id="KW-1133">Transmembrane helix</keyword>
<dbReference type="EMBL" id="CP003929">
    <property type="protein sequence ID" value="AGB36344.1"/>
    <property type="molecule type" value="Genomic_DNA"/>
</dbReference>
<evidence type="ECO:0000256" key="1">
    <source>
        <dbReference type="SAM" id="Phobius"/>
    </source>
</evidence>
<keyword evidence="3" id="KW-1185">Reference proteome</keyword>
<keyword evidence="1" id="KW-0472">Membrane</keyword>
<dbReference type="KEGG" id="nou:Natoc_0481"/>
<dbReference type="Proteomes" id="UP000010878">
    <property type="component" value="Chromosome"/>
</dbReference>
<feature type="transmembrane region" description="Helical" evidence="1">
    <location>
        <begin position="30"/>
        <end position="51"/>
    </location>
</feature>